<evidence type="ECO:0000313" key="1">
    <source>
        <dbReference type="EMBL" id="MFD0850612.1"/>
    </source>
</evidence>
<dbReference type="PANTHER" id="PTHR36154:SF1">
    <property type="entry name" value="DNA-BINDING TRANSCRIPTIONAL ACTIVATOR ALPA"/>
    <property type="match status" value="1"/>
</dbReference>
<organism evidence="1 2">
    <name type="scientific">Sphingosinicella xenopeptidilytica</name>
    <dbReference type="NCBI Taxonomy" id="364098"/>
    <lineage>
        <taxon>Bacteria</taxon>
        <taxon>Pseudomonadati</taxon>
        <taxon>Pseudomonadota</taxon>
        <taxon>Alphaproteobacteria</taxon>
        <taxon>Sphingomonadales</taxon>
        <taxon>Sphingosinicellaceae</taxon>
        <taxon>Sphingosinicella</taxon>
    </lineage>
</organism>
<dbReference type="Pfam" id="PF05930">
    <property type="entry name" value="Phage_AlpA"/>
    <property type="match status" value="1"/>
</dbReference>
<accession>A0ABW3C9Y7</accession>
<dbReference type="InterPro" id="IPR010260">
    <property type="entry name" value="AlpA"/>
</dbReference>
<dbReference type="Gene3D" id="1.10.238.160">
    <property type="match status" value="1"/>
</dbReference>
<protein>
    <submittedName>
        <fullName evidence="1">Helix-turn-helix transcriptional regulator</fullName>
    </submittedName>
</protein>
<sequence length="77" mass="8759">MSHDRILRLKAVLDRTGLSRSTLYRKMQAGSFPRQVRIATRCTGWRESAVTAWMKNPMFYEAGNDNEDICGAGHDRG</sequence>
<reference evidence="2" key="1">
    <citation type="journal article" date="2019" name="Int. J. Syst. Evol. Microbiol.">
        <title>The Global Catalogue of Microorganisms (GCM) 10K type strain sequencing project: providing services to taxonomists for standard genome sequencing and annotation.</title>
        <authorList>
            <consortium name="The Broad Institute Genomics Platform"/>
            <consortium name="The Broad Institute Genome Sequencing Center for Infectious Disease"/>
            <person name="Wu L."/>
            <person name="Ma J."/>
        </authorList>
    </citation>
    <scope>NUCLEOTIDE SEQUENCE [LARGE SCALE GENOMIC DNA]</scope>
    <source>
        <strain evidence="2">CCUG 52537</strain>
    </source>
</reference>
<dbReference type="InterPro" id="IPR052931">
    <property type="entry name" value="Prophage_regulatory_activator"/>
</dbReference>
<comment type="caution">
    <text evidence="1">The sequence shown here is derived from an EMBL/GenBank/DDBJ whole genome shotgun (WGS) entry which is preliminary data.</text>
</comment>
<gene>
    <name evidence="1" type="ORF">ACFQ00_19975</name>
</gene>
<dbReference type="EMBL" id="JBHTIK010000015">
    <property type="protein sequence ID" value="MFD0850612.1"/>
    <property type="molecule type" value="Genomic_DNA"/>
</dbReference>
<dbReference type="Proteomes" id="UP001597124">
    <property type="component" value="Unassembled WGS sequence"/>
</dbReference>
<proteinExistence type="predicted"/>
<dbReference type="PANTHER" id="PTHR36154">
    <property type="entry name" value="DNA-BINDING TRANSCRIPTIONAL ACTIVATOR ALPA"/>
    <property type="match status" value="1"/>
</dbReference>
<name>A0ABW3C9Y7_SPHXN</name>
<evidence type="ECO:0000313" key="2">
    <source>
        <dbReference type="Proteomes" id="UP001597124"/>
    </source>
</evidence>
<dbReference type="RefSeq" id="WP_381495229.1">
    <property type="nucleotide sequence ID" value="NZ_JBHTIK010000015.1"/>
</dbReference>
<keyword evidence="2" id="KW-1185">Reference proteome</keyword>